<name>A0A4R8MXN1_LEPME</name>
<evidence type="ECO:0000313" key="2">
    <source>
        <dbReference type="Proteomes" id="UP000294684"/>
    </source>
</evidence>
<protein>
    <submittedName>
        <fullName evidence="1">SH3 domain-containing protein</fullName>
    </submittedName>
</protein>
<reference evidence="1 2" key="1">
    <citation type="submission" date="2019-03" db="EMBL/GenBank/DDBJ databases">
        <title>Genomic Encyclopedia of Archaeal and Bacterial Type Strains, Phase II (KMG-II): from individual species to whole genera.</title>
        <authorList>
            <person name="Goeker M."/>
        </authorList>
    </citation>
    <scope>NUCLEOTIDE SEQUENCE [LARGE SCALE GENOMIC DNA]</scope>
    <source>
        <strain evidence="1 2">DSM 21537</strain>
    </source>
</reference>
<evidence type="ECO:0000313" key="1">
    <source>
        <dbReference type="EMBL" id="TDY73008.1"/>
    </source>
</evidence>
<accession>A0A4R8MXN1</accession>
<dbReference type="STRING" id="1193051.LEP1GSC017_1977"/>
<dbReference type="AlphaFoldDB" id="A0A4R8MXN1"/>
<sequence>MSVKRHFRKLEIKTIMKILLILLTLITIQSLEAIEKYTPIAGENVNVRKDPNLNSQVIIQLPISHLVKVIPNRKVKATVNNTNGYWIYVETGYSSKNKINDGWIFDTYLGTTEKFTRPTQWHFKEFHGNSGDYSLSLKMNKNATYNFSYELCAGANCNQNSFCSNKLDKKIVKNGYILCEGTGIIKVYKDLVWLKHYGLETNEFLFIKNDRLCMSGMLEDGCE</sequence>
<proteinExistence type="predicted"/>
<keyword evidence="2" id="KW-1185">Reference proteome</keyword>
<gene>
    <name evidence="1" type="ORF">CLV96_2026</name>
</gene>
<organism evidence="1 2">
    <name type="scientific">Leptospira meyeri</name>
    <dbReference type="NCBI Taxonomy" id="29508"/>
    <lineage>
        <taxon>Bacteria</taxon>
        <taxon>Pseudomonadati</taxon>
        <taxon>Spirochaetota</taxon>
        <taxon>Spirochaetia</taxon>
        <taxon>Leptospirales</taxon>
        <taxon>Leptospiraceae</taxon>
        <taxon>Leptospira</taxon>
    </lineage>
</organism>
<dbReference type="EMBL" id="SORO01000001">
    <property type="protein sequence ID" value="TDY73008.1"/>
    <property type="molecule type" value="Genomic_DNA"/>
</dbReference>
<dbReference type="Proteomes" id="UP000294684">
    <property type="component" value="Unassembled WGS sequence"/>
</dbReference>
<comment type="caution">
    <text evidence="1">The sequence shown here is derived from an EMBL/GenBank/DDBJ whole genome shotgun (WGS) entry which is preliminary data.</text>
</comment>
<dbReference type="Gene3D" id="2.30.30.40">
    <property type="entry name" value="SH3 Domains"/>
    <property type="match status" value="1"/>
</dbReference>